<dbReference type="Proteomes" id="UP000324091">
    <property type="component" value="Chromosome 3"/>
</dbReference>
<dbReference type="EMBL" id="RHFK02000016">
    <property type="protein sequence ID" value="TWW63772.1"/>
    <property type="molecule type" value="Genomic_DNA"/>
</dbReference>
<proteinExistence type="predicted"/>
<sequence>VRRIIRGETQPAPNRPTCWWQLELQAFVTMESSARTNAAGPRPVWGLPQTRVKRVKDQGSSPVGPHTDCELSRDPLSHPHHLWPVCKEVPDPVTGGCRCWSVESKDHDIYWPVEAEGKLEKV</sequence>
<feature type="non-terminal residue" evidence="1">
    <location>
        <position position="1"/>
    </location>
</feature>
<dbReference type="AlphaFoldDB" id="A0A5C6N8H5"/>
<gene>
    <name evidence="1" type="ORF">D4764_03G0007800</name>
</gene>
<reference evidence="1 2" key="1">
    <citation type="submission" date="2019-04" db="EMBL/GenBank/DDBJ databases">
        <title>Chromosome genome assembly for Takifugu flavidus.</title>
        <authorList>
            <person name="Xiao S."/>
        </authorList>
    </citation>
    <scope>NUCLEOTIDE SEQUENCE [LARGE SCALE GENOMIC DNA]</scope>
    <source>
        <strain evidence="1">HTHZ2018</strain>
        <tissue evidence="1">Muscle</tissue>
    </source>
</reference>
<comment type="caution">
    <text evidence="1">The sequence shown here is derived from an EMBL/GenBank/DDBJ whole genome shotgun (WGS) entry which is preliminary data.</text>
</comment>
<evidence type="ECO:0000313" key="2">
    <source>
        <dbReference type="Proteomes" id="UP000324091"/>
    </source>
</evidence>
<accession>A0A5C6N8H5</accession>
<keyword evidence="2" id="KW-1185">Reference proteome</keyword>
<protein>
    <submittedName>
        <fullName evidence="1">Uncharacterized protein</fullName>
    </submittedName>
</protein>
<name>A0A5C6N8H5_9TELE</name>
<evidence type="ECO:0000313" key="1">
    <source>
        <dbReference type="EMBL" id="TWW63772.1"/>
    </source>
</evidence>
<organism evidence="1 2">
    <name type="scientific">Takifugu flavidus</name>
    <name type="common">sansaifugu</name>
    <dbReference type="NCBI Taxonomy" id="433684"/>
    <lineage>
        <taxon>Eukaryota</taxon>
        <taxon>Metazoa</taxon>
        <taxon>Chordata</taxon>
        <taxon>Craniata</taxon>
        <taxon>Vertebrata</taxon>
        <taxon>Euteleostomi</taxon>
        <taxon>Actinopterygii</taxon>
        <taxon>Neopterygii</taxon>
        <taxon>Teleostei</taxon>
        <taxon>Neoteleostei</taxon>
        <taxon>Acanthomorphata</taxon>
        <taxon>Eupercaria</taxon>
        <taxon>Tetraodontiformes</taxon>
        <taxon>Tetradontoidea</taxon>
        <taxon>Tetraodontidae</taxon>
        <taxon>Takifugu</taxon>
    </lineage>
</organism>